<feature type="compositionally biased region" description="Basic and acidic residues" evidence="1">
    <location>
        <begin position="226"/>
        <end position="248"/>
    </location>
</feature>
<keyword evidence="2" id="KW-0732">Signal</keyword>
<feature type="region of interest" description="Disordered" evidence="1">
    <location>
        <begin position="203"/>
        <end position="255"/>
    </location>
</feature>
<dbReference type="PANTHER" id="PTHR34618:SF4">
    <property type="entry name" value="CAS1"/>
    <property type="match status" value="1"/>
</dbReference>
<evidence type="ECO:0000313" key="3">
    <source>
        <dbReference type="EMBL" id="SZF01266.1"/>
    </source>
</evidence>
<dbReference type="InterPro" id="IPR021476">
    <property type="entry name" value="Egh16-like"/>
</dbReference>
<dbReference type="AlphaFoldDB" id="A0A383UN64"/>
<gene>
    <name evidence="3" type="ORF">BLGHR1_12026</name>
</gene>
<dbReference type="VEuPathDB" id="FungiDB:BLGHR1_12026"/>
<name>A0A383UN64_BLUHO</name>
<dbReference type="EMBL" id="UNSH01000036">
    <property type="protein sequence ID" value="SZF01266.1"/>
    <property type="molecule type" value="Genomic_DNA"/>
</dbReference>
<reference evidence="3 4" key="1">
    <citation type="submission" date="2017-11" db="EMBL/GenBank/DDBJ databases">
        <authorList>
            <person name="Kracher B."/>
        </authorList>
    </citation>
    <scope>NUCLEOTIDE SEQUENCE [LARGE SCALE GENOMIC DNA]</scope>
    <source>
        <strain evidence="3 4">RACE1</strain>
    </source>
</reference>
<protein>
    <recommendedName>
        <fullName evidence="5">GEgh 16 protein</fullName>
    </recommendedName>
</protein>
<evidence type="ECO:0000256" key="1">
    <source>
        <dbReference type="SAM" id="MobiDB-lite"/>
    </source>
</evidence>
<organism evidence="3 4">
    <name type="scientific">Blumeria hordei</name>
    <name type="common">Barley powdery mildew</name>
    <name type="synonym">Blumeria graminis f. sp. hordei</name>
    <dbReference type="NCBI Taxonomy" id="2867405"/>
    <lineage>
        <taxon>Eukaryota</taxon>
        <taxon>Fungi</taxon>
        <taxon>Dikarya</taxon>
        <taxon>Ascomycota</taxon>
        <taxon>Pezizomycotina</taxon>
        <taxon>Leotiomycetes</taxon>
        <taxon>Erysiphales</taxon>
        <taxon>Erysiphaceae</taxon>
        <taxon>Blumeria</taxon>
    </lineage>
</organism>
<evidence type="ECO:0000313" key="4">
    <source>
        <dbReference type="Proteomes" id="UP000275772"/>
    </source>
</evidence>
<evidence type="ECO:0008006" key="5">
    <source>
        <dbReference type="Google" id="ProtNLM"/>
    </source>
</evidence>
<evidence type="ECO:0000256" key="2">
    <source>
        <dbReference type="SAM" id="SignalP"/>
    </source>
</evidence>
<accession>A0A383UN64</accession>
<feature type="signal peptide" evidence="2">
    <location>
        <begin position="1"/>
        <end position="18"/>
    </location>
</feature>
<sequence length="255" mass="25661">MLYQSVLVSFAFSQLVAGHGAIIKAVGDMGGSGTAIGIDAATPRDGATRNPFQADATRFKNNNVDACGETLGGGPNDPMTGMAKVVSESNGMPMISAGGMVMMTLHQVNGDGAGPYECMIDSTGMGTGGWTKMEVATNVPGKNSRSKAKAEDFPLTAKVAADQTCTGSVAGMDNICMVRCNNQANAGPFGGCVPVQMMTAGAAGGDKNSTAEAAPKAATGAATEAAPKEAGKEEPKEAGKEAGKEAPKTARSFKA</sequence>
<feature type="chain" id="PRO_5016871460" description="GEgh 16 protein" evidence="2">
    <location>
        <begin position="19"/>
        <end position="255"/>
    </location>
</feature>
<proteinExistence type="predicted"/>
<dbReference type="Pfam" id="PF11327">
    <property type="entry name" value="Egh16-like"/>
    <property type="match status" value="1"/>
</dbReference>
<dbReference type="Proteomes" id="UP000275772">
    <property type="component" value="Unassembled WGS sequence"/>
</dbReference>
<feature type="compositionally biased region" description="Low complexity" evidence="1">
    <location>
        <begin position="210"/>
        <end position="225"/>
    </location>
</feature>
<dbReference type="PANTHER" id="PTHR34618">
    <property type="entry name" value="SURFACE PROTEIN MAS1, PUTATIVE-RELATED"/>
    <property type="match status" value="1"/>
</dbReference>